<reference evidence="3 4" key="1">
    <citation type="submission" date="2019-11" db="EMBL/GenBank/DDBJ databases">
        <title>Novel species isolated from a subtropical stream in China.</title>
        <authorList>
            <person name="Lu H."/>
        </authorList>
    </citation>
    <scope>NUCLEOTIDE SEQUENCE [LARGE SCALE GENOMIC DNA]</scope>
    <source>
        <strain evidence="3 4">FT80W</strain>
    </source>
</reference>
<protein>
    <recommendedName>
        <fullName evidence="2">Putative Flp pilus-assembly TadG-like N-terminal domain-containing protein</fullName>
    </recommendedName>
</protein>
<proteinExistence type="predicted"/>
<organism evidence="3 4">
    <name type="scientific">Duganella guangzhouensis</name>
    <dbReference type="NCBI Taxonomy" id="2666084"/>
    <lineage>
        <taxon>Bacteria</taxon>
        <taxon>Pseudomonadati</taxon>
        <taxon>Pseudomonadota</taxon>
        <taxon>Betaproteobacteria</taxon>
        <taxon>Burkholderiales</taxon>
        <taxon>Oxalobacteraceae</taxon>
        <taxon>Telluria group</taxon>
        <taxon>Duganella</taxon>
    </lineage>
</organism>
<evidence type="ECO:0000259" key="2">
    <source>
        <dbReference type="Pfam" id="PF13400"/>
    </source>
</evidence>
<feature type="transmembrane region" description="Helical" evidence="1">
    <location>
        <begin position="12"/>
        <end position="31"/>
    </location>
</feature>
<sequence>MRATLSRQRGQAMVFTLAFGVATGLVALLLFNSGMLANTKTRLQNAADAGAYSAGVLQARDHNFSAYTNRAMIANQVAVVQLASLKSYLEDAADTHDRMGGALLTVEALLPVDKPLWDTGKSLPIESVNAAFSAVAGPAVKGLDLLIKGYETAQEAHHVATALNMAQVADETIKRNDPDAQLTKAAFFVGRTTVQVKAWNDSTQRLRANGTSAESDRFGDAVVSDKSTDLFTRFRGSVPTPQWRNTEVTLCRLLPNYVSSNTWFMFTHAGSSLLSTNKKRWLSMDATVGAGSQSCTFWYPCWTGICYTTETSPLFDNNFIGGSGGAVAGEDGGYNTSTGYKNNPTISKLYGGAIALPSGWIRYIEGPGTTLDSAGGLQDYYRDVSNASGNKPKDQTPELNGAAWSVTLEAEHTGDKIRTAAKILPDATRIHLTDGMQGDTLRALAGAQSYFYRAKDDGSMFTRSGWHRSDGKTEMMNLFSPYWQARLSDRSNADRAASWAAQ</sequence>
<keyword evidence="4" id="KW-1185">Reference proteome</keyword>
<evidence type="ECO:0000313" key="3">
    <source>
        <dbReference type="EMBL" id="MRW90372.1"/>
    </source>
</evidence>
<gene>
    <name evidence="3" type="ORF">GJ699_10275</name>
</gene>
<comment type="caution">
    <text evidence="3">The sequence shown here is derived from an EMBL/GenBank/DDBJ whole genome shotgun (WGS) entry which is preliminary data.</text>
</comment>
<accession>A0A6I2KXU0</accession>
<dbReference type="InterPro" id="IPR028087">
    <property type="entry name" value="Tad_N"/>
</dbReference>
<dbReference type="RefSeq" id="WP_154375728.1">
    <property type="nucleotide sequence ID" value="NZ_WKJK01000004.1"/>
</dbReference>
<feature type="domain" description="Putative Flp pilus-assembly TadG-like N-terminal" evidence="2">
    <location>
        <begin position="10"/>
        <end position="55"/>
    </location>
</feature>
<dbReference type="Pfam" id="PF13400">
    <property type="entry name" value="Tad"/>
    <property type="match status" value="1"/>
</dbReference>
<keyword evidence="1" id="KW-0472">Membrane</keyword>
<dbReference type="EMBL" id="WKJK01000004">
    <property type="protein sequence ID" value="MRW90372.1"/>
    <property type="molecule type" value="Genomic_DNA"/>
</dbReference>
<dbReference type="AlphaFoldDB" id="A0A6I2KXU0"/>
<dbReference type="Proteomes" id="UP000433309">
    <property type="component" value="Unassembled WGS sequence"/>
</dbReference>
<name>A0A6I2KXU0_9BURK</name>
<evidence type="ECO:0000256" key="1">
    <source>
        <dbReference type="SAM" id="Phobius"/>
    </source>
</evidence>
<keyword evidence="1" id="KW-1133">Transmembrane helix</keyword>
<keyword evidence="1" id="KW-0812">Transmembrane</keyword>
<evidence type="ECO:0000313" key="4">
    <source>
        <dbReference type="Proteomes" id="UP000433309"/>
    </source>
</evidence>